<dbReference type="EMBL" id="FMJB01000061">
    <property type="protein sequence ID" value="SCM68820.1"/>
    <property type="molecule type" value="Genomic_DNA"/>
</dbReference>
<name>A0A1M4N1T0_9RHOB</name>
<dbReference type="CDD" id="cd14727">
    <property type="entry name" value="ChanN-like"/>
    <property type="match status" value="1"/>
</dbReference>
<dbReference type="Proteomes" id="UP000184085">
    <property type="component" value="Unassembled WGS sequence"/>
</dbReference>
<dbReference type="RefSeq" id="WP_072707784.1">
    <property type="nucleotide sequence ID" value="NZ_FMJB01000061.1"/>
</dbReference>
<feature type="domain" description="Haem-binding uptake Tiki superfamily ChaN" evidence="1">
    <location>
        <begin position="28"/>
        <end position="224"/>
    </location>
</feature>
<dbReference type="Pfam" id="PF04187">
    <property type="entry name" value="Cofac_haem_bdg"/>
    <property type="match status" value="1"/>
</dbReference>
<dbReference type="SUPFAM" id="SSF159501">
    <property type="entry name" value="EreA/ChaN-like"/>
    <property type="match status" value="1"/>
</dbReference>
<keyword evidence="3" id="KW-1185">Reference proteome</keyword>
<dbReference type="InterPro" id="IPR007314">
    <property type="entry name" value="Cofac_haem-bd_dom"/>
</dbReference>
<dbReference type="AlphaFoldDB" id="A0A1M4N1T0"/>
<protein>
    <recommendedName>
        <fullName evidence="1">Haem-binding uptake Tiki superfamily ChaN domain-containing protein</fullName>
    </recommendedName>
</protein>
<gene>
    <name evidence="2" type="ORF">KARMA_3050</name>
</gene>
<dbReference type="Gene3D" id="3.40.50.11550">
    <property type="match status" value="2"/>
</dbReference>
<organism evidence="2 3">
    <name type="scientific">Donghicola eburneus</name>
    <dbReference type="NCBI Taxonomy" id="393278"/>
    <lineage>
        <taxon>Bacteria</taxon>
        <taxon>Pseudomonadati</taxon>
        <taxon>Pseudomonadota</taxon>
        <taxon>Alphaproteobacteria</taxon>
        <taxon>Rhodobacterales</taxon>
        <taxon>Roseobacteraceae</taxon>
        <taxon>Donghicola</taxon>
    </lineage>
</organism>
<evidence type="ECO:0000259" key="1">
    <source>
        <dbReference type="Pfam" id="PF04187"/>
    </source>
</evidence>
<proteinExistence type="predicted"/>
<evidence type="ECO:0000313" key="2">
    <source>
        <dbReference type="EMBL" id="SCM68820.1"/>
    </source>
</evidence>
<evidence type="ECO:0000313" key="3">
    <source>
        <dbReference type="Proteomes" id="UP000184085"/>
    </source>
</evidence>
<accession>A0A1M4N1T0</accession>
<reference evidence="3" key="1">
    <citation type="submission" date="2016-09" db="EMBL/GenBank/DDBJ databases">
        <authorList>
            <person name="Wibberg D."/>
        </authorList>
    </citation>
    <scope>NUCLEOTIDE SEQUENCE [LARGE SCALE GENOMIC DNA]</scope>
</reference>
<sequence length="271" mass="29512">MRLYSLIISATAFAASADAEQITQTDLRHLPDAQVYVLGEFHDSAIQHQNQAIAVEALAPKALVFEMLSPEQIEKITPADRLDQTLFDAATSWSSSGWPDLSLYWPIFEAAPTAPIYGAWVQRDALREAFSNGAAEVFGPEAMRYGLTSPLPESEQSEREQQQFEAHCGAMPLEMMGGMVASQRLRDAQLAKVTLDALQEHGAPVAVITGNGHARTDWGMPVYVTRAAPEVDVLSIGQLESAPEGQPPYDLWLVTAPTDRGDPCEGFGQTQ</sequence>